<evidence type="ECO:0000256" key="8">
    <source>
        <dbReference type="ARBA" id="ARBA00051198"/>
    </source>
</evidence>
<keyword evidence="14" id="KW-1185">Reference proteome</keyword>
<gene>
    <name evidence="13" type="ORF">AGOR_G00071130</name>
</gene>
<evidence type="ECO:0000256" key="5">
    <source>
        <dbReference type="ARBA" id="ARBA00022833"/>
    </source>
</evidence>
<dbReference type="Pfam" id="PF14031">
    <property type="entry name" value="D-ser_dehydrat"/>
    <property type="match status" value="1"/>
</dbReference>
<keyword evidence="6" id="KW-0663">Pyridoxal phosphate</keyword>
<evidence type="ECO:0000256" key="3">
    <source>
        <dbReference type="ARBA" id="ARBA00005323"/>
    </source>
</evidence>
<evidence type="ECO:0000256" key="10">
    <source>
        <dbReference type="ARBA" id="ARBA00069616"/>
    </source>
</evidence>
<evidence type="ECO:0000256" key="4">
    <source>
        <dbReference type="ARBA" id="ARBA00022723"/>
    </source>
</evidence>
<dbReference type="Proteomes" id="UP000829720">
    <property type="component" value="Unassembled WGS sequence"/>
</dbReference>
<evidence type="ECO:0000256" key="1">
    <source>
        <dbReference type="ARBA" id="ARBA00001933"/>
    </source>
</evidence>
<dbReference type="Gene3D" id="3.20.20.10">
    <property type="entry name" value="Alanine racemase"/>
    <property type="match status" value="1"/>
</dbReference>
<dbReference type="GO" id="GO:0036088">
    <property type="term" value="P:D-serine catabolic process"/>
    <property type="evidence" value="ECO:0007669"/>
    <property type="project" value="TreeGrafter"/>
</dbReference>
<name>A0A8T3DP13_9TELE</name>
<dbReference type="InterPro" id="IPR026956">
    <property type="entry name" value="D-ser_dehydrat-like_dom"/>
</dbReference>
<dbReference type="InterPro" id="IPR029066">
    <property type="entry name" value="PLP-binding_barrel"/>
</dbReference>
<dbReference type="SUPFAM" id="SSF51419">
    <property type="entry name" value="PLP-binding barrel"/>
    <property type="match status" value="1"/>
</dbReference>
<comment type="caution">
    <text evidence="13">The sequence shown here is derived from an EMBL/GenBank/DDBJ whole genome shotgun (WGS) entry which is preliminary data.</text>
</comment>
<keyword evidence="5" id="KW-0862">Zinc</keyword>
<comment type="cofactor">
    <cofactor evidence="2">
        <name>Zn(2+)</name>
        <dbReference type="ChEBI" id="CHEBI:29105"/>
    </cofactor>
</comment>
<dbReference type="PANTHER" id="PTHR28004">
    <property type="entry name" value="ZGC:162816-RELATED"/>
    <property type="match status" value="1"/>
</dbReference>
<dbReference type="Pfam" id="PF01168">
    <property type="entry name" value="Ala_racemase_N"/>
    <property type="match status" value="1"/>
</dbReference>
<keyword evidence="4" id="KW-0479">Metal-binding</keyword>
<dbReference type="SMART" id="SM01119">
    <property type="entry name" value="D-ser_dehydrat"/>
    <property type="match status" value="1"/>
</dbReference>
<comment type="similarity">
    <text evidence="3">Belongs to the DSD1 family.</text>
</comment>
<keyword evidence="7" id="KW-0456">Lyase</keyword>
<reference evidence="13" key="1">
    <citation type="submission" date="2021-01" db="EMBL/GenBank/DDBJ databases">
        <authorList>
            <person name="Zahm M."/>
            <person name="Roques C."/>
            <person name="Cabau C."/>
            <person name="Klopp C."/>
            <person name="Donnadieu C."/>
            <person name="Jouanno E."/>
            <person name="Lampietro C."/>
            <person name="Louis A."/>
            <person name="Herpin A."/>
            <person name="Echchiki A."/>
            <person name="Berthelot C."/>
            <person name="Parey E."/>
            <person name="Roest-Crollius H."/>
            <person name="Braasch I."/>
            <person name="Postlethwait J."/>
            <person name="Bobe J."/>
            <person name="Montfort J."/>
            <person name="Bouchez O."/>
            <person name="Begum T."/>
            <person name="Mejri S."/>
            <person name="Adams A."/>
            <person name="Chen W.-J."/>
            <person name="Guiguen Y."/>
        </authorList>
    </citation>
    <scope>NUCLEOTIDE SEQUENCE</scope>
    <source>
        <tissue evidence="13">Blood</tissue>
    </source>
</reference>
<dbReference type="InterPro" id="IPR042208">
    <property type="entry name" value="D-ser_dehydrat-like_sf"/>
</dbReference>
<proteinExistence type="inferred from homology"/>
<dbReference type="InterPro" id="IPR001608">
    <property type="entry name" value="Ala_racemase_N"/>
</dbReference>
<evidence type="ECO:0000256" key="9">
    <source>
        <dbReference type="ARBA" id="ARBA00066349"/>
    </source>
</evidence>
<dbReference type="PANTHER" id="PTHR28004:SF2">
    <property type="entry name" value="D-SERINE DEHYDRATASE"/>
    <property type="match status" value="1"/>
</dbReference>
<dbReference type="GO" id="GO:0008721">
    <property type="term" value="F:D-serine ammonia-lyase activity"/>
    <property type="evidence" value="ECO:0007669"/>
    <property type="project" value="UniProtKB-EC"/>
</dbReference>
<evidence type="ECO:0000256" key="7">
    <source>
        <dbReference type="ARBA" id="ARBA00023239"/>
    </source>
</evidence>
<dbReference type="EC" id="4.3.1.18" evidence="9"/>
<feature type="domain" description="D-serine dehydratase-like" evidence="12">
    <location>
        <begin position="290"/>
        <end position="388"/>
    </location>
</feature>
<dbReference type="FunFam" id="3.20.20.10:FF:000016">
    <property type="entry name" value="D-serine dehydratase"/>
    <property type="match status" value="1"/>
</dbReference>
<evidence type="ECO:0000256" key="6">
    <source>
        <dbReference type="ARBA" id="ARBA00022898"/>
    </source>
</evidence>
<protein>
    <recommendedName>
        <fullName evidence="10">D-serine dehydratase</fullName>
        <ecNumber evidence="9">4.3.1.18</ecNumber>
    </recommendedName>
    <alternativeName>
        <fullName evidence="11">D-serine deaminase</fullName>
    </alternativeName>
</protein>
<dbReference type="OrthoDB" id="20198at2759"/>
<dbReference type="GO" id="GO:0046872">
    <property type="term" value="F:metal ion binding"/>
    <property type="evidence" value="ECO:0007669"/>
    <property type="project" value="UniProtKB-KW"/>
</dbReference>
<accession>A0A8T3DP13</accession>
<evidence type="ECO:0000256" key="11">
    <source>
        <dbReference type="ARBA" id="ARBA00075219"/>
    </source>
</evidence>
<evidence type="ECO:0000259" key="12">
    <source>
        <dbReference type="SMART" id="SM01119"/>
    </source>
</evidence>
<evidence type="ECO:0000256" key="2">
    <source>
        <dbReference type="ARBA" id="ARBA00001947"/>
    </source>
</evidence>
<dbReference type="InterPro" id="IPR051466">
    <property type="entry name" value="D-amino_acid_metab_enzyme"/>
</dbReference>
<dbReference type="Gene3D" id="2.40.37.20">
    <property type="entry name" value="D-serine dehydratase-like domain"/>
    <property type="match status" value="1"/>
</dbReference>
<dbReference type="EMBL" id="JAERUA010000006">
    <property type="protein sequence ID" value="KAI1898322.1"/>
    <property type="molecule type" value="Genomic_DNA"/>
</dbReference>
<comment type="catalytic activity">
    <reaction evidence="8">
        <text>D-serine = pyruvate + NH4(+)</text>
        <dbReference type="Rhea" id="RHEA:13977"/>
        <dbReference type="ChEBI" id="CHEBI:15361"/>
        <dbReference type="ChEBI" id="CHEBI:28938"/>
        <dbReference type="ChEBI" id="CHEBI:35247"/>
        <dbReference type="EC" id="4.3.1.18"/>
    </reaction>
    <physiologicalReaction direction="left-to-right" evidence="8">
        <dbReference type="Rhea" id="RHEA:13978"/>
    </physiologicalReaction>
</comment>
<evidence type="ECO:0000313" key="13">
    <source>
        <dbReference type="EMBL" id="KAI1898322.1"/>
    </source>
</evidence>
<comment type="cofactor">
    <cofactor evidence="1">
        <name>pyridoxal 5'-phosphate</name>
        <dbReference type="ChEBI" id="CHEBI:597326"/>
    </cofactor>
</comment>
<sequence>MPLQISAYRLWNLSHGDFTQVSRGHLPFSCTMAGKSIQDLLTPAFIVDLEKVKKNAHVMLDRFQKLGVQLRPHMKTHKTLECADIMTAGTRRCIVVSTLAEAFFYADHGFDDILYAYPLPFDKVVRCAELSERLSLFHVLVDCSAALEELKKQPLTRGKNWHVWLKLDCDNGRAGVPHSAPAALHLAKAISETPGVELTGIYAHCGNTYGCSGEEQIKAVAQDTTTFTLQFMDKLKANGIHCSKSSIGSTPSCSHPVPDMALLSEVHPGNYVFYDVQQSMIGSCKLEDVAVRVLTRVIGHYPHRNQLLVDCGWTGLSLDSGGRLPTGYAVIEGHPDLKLLSMTQEHGRVEAISGRLDYEKFPLGSLLTLIPYHACATAAMHPVYFIHTDGVVVDTWTPTRGW</sequence>
<dbReference type="AlphaFoldDB" id="A0A8T3DP13"/>
<organism evidence="13 14">
    <name type="scientific">Albula goreensis</name>
    <dbReference type="NCBI Taxonomy" id="1534307"/>
    <lineage>
        <taxon>Eukaryota</taxon>
        <taxon>Metazoa</taxon>
        <taxon>Chordata</taxon>
        <taxon>Craniata</taxon>
        <taxon>Vertebrata</taxon>
        <taxon>Euteleostomi</taxon>
        <taxon>Actinopterygii</taxon>
        <taxon>Neopterygii</taxon>
        <taxon>Teleostei</taxon>
        <taxon>Albuliformes</taxon>
        <taxon>Albulidae</taxon>
        <taxon>Albula</taxon>
    </lineage>
</organism>
<evidence type="ECO:0000313" key="14">
    <source>
        <dbReference type="Proteomes" id="UP000829720"/>
    </source>
</evidence>